<gene>
    <name evidence="1" type="ORF">Patl1_14099</name>
</gene>
<accession>A0ACC1ATR2</accession>
<dbReference type="Proteomes" id="UP001164250">
    <property type="component" value="Chromosome 8"/>
</dbReference>
<proteinExistence type="predicted"/>
<evidence type="ECO:0000313" key="1">
    <source>
        <dbReference type="EMBL" id="KAJ0090064.1"/>
    </source>
</evidence>
<sequence>MAAKQLKKKNYTEPIFSSATLISVIHSPQLPILKRLYYLLIKSSWIEAELNDNNICSLADVLFKEVDGRVLLSILRTLISVELNEKSERISITNIASACALLQVFADELLMHKSLREYFLLIDSASSTSEMLFMCHFGHGDIGTVMEPGKDFRTPEMSLIVSLSLLLNPIMHSAAKMFQPYLILLVSEAIGVCIRSENLNPDLAIKHWRGPLSCTKATFPTCIWMTFL</sequence>
<comment type="caution">
    <text evidence="1">The sequence shown here is derived from an EMBL/GenBank/DDBJ whole genome shotgun (WGS) entry which is preliminary data.</text>
</comment>
<keyword evidence="2" id="KW-1185">Reference proteome</keyword>
<protein>
    <submittedName>
        <fullName evidence="1">Uncharacterized protein</fullName>
    </submittedName>
</protein>
<dbReference type="EMBL" id="CM047904">
    <property type="protein sequence ID" value="KAJ0090064.1"/>
    <property type="molecule type" value="Genomic_DNA"/>
</dbReference>
<name>A0ACC1ATR2_9ROSI</name>
<reference evidence="2" key="1">
    <citation type="journal article" date="2023" name="G3 (Bethesda)">
        <title>Genome assembly and association tests identify interacting loci associated with vigor, precocity, and sex in interspecific pistachio rootstocks.</title>
        <authorList>
            <person name="Palmer W."/>
            <person name="Jacygrad E."/>
            <person name="Sagayaradj S."/>
            <person name="Cavanaugh K."/>
            <person name="Han R."/>
            <person name="Bertier L."/>
            <person name="Beede B."/>
            <person name="Kafkas S."/>
            <person name="Golino D."/>
            <person name="Preece J."/>
            <person name="Michelmore R."/>
        </authorList>
    </citation>
    <scope>NUCLEOTIDE SEQUENCE [LARGE SCALE GENOMIC DNA]</scope>
</reference>
<organism evidence="1 2">
    <name type="scientific">Pistacia atlantica</name>
    <dbReference type="NCBI Taxonomy" id="434234"/>
    <lineage>
        <taxon>Eukaryota</taxon>
        <taxon>Viridiplantae</taxon>
        <taxon>Streptophyta</taxon>
        <taxon>Embryophyta</taxon>
        <taxon>Tracheophyta</taxon>
        <taxon>Spermatophyta</taxon>
        <taxon>Magnoliopsida</taxon>
        <taxon>eudicotyledons</taxon>
        <taxon>Gunneridae</taxon>
        <taxon>Pentapetalae</taxon>
        <taxon>rosids</taxon>
        <taxon>malvids</taxon>
        <taxon>Sapindales</taxon>
        <taxon>Anacardiaceae</taxon>
        <taxon>Pistacia</taxon>
    </lineage>
</organism>
<evidence type="ECO:0000313" key="2">
    <source>
        <dbReference type="Proteomes" id="UP001164250"/>
    </source>
</evidence>